<dbReference type="STRING" id="637679.GCA_001550055_00366"/>
<keyword evidence="3" id="KW-1185">Reference proteome</keyword>
<dbReference type="RefSeq" id="WP_068308244.1">
    <property type="nucleotide sequence ID" value="NZ_DAIOMO010000003.1"/>
</dbReference>
<evidence type="ECO:0000313" key="2">
    <source>
        <dbReference type="EMBL" id="SDD38233.1"/>
    </source>
</evidence>
<reference evidence="2 3" key="1">
    <citation type="submission" date="2016-10" db="EMBL/GenBank/DDBJ databases">
        <authorList>
            <person name="de Groot N.N."/>
        </authorList>
    </citation>
    <scope>NUCLEOTIDE SEQUENCE [LARGE SCALE GENOMIC DNA]</scope>
    <source>
        <strain evidence="2 3">CGMCC 1.9109</strain>
    </source>
</reference>
<dbReference type="EMBL" id="FNAK01000001">
    <property type="protein sequence ID" value="SDD38233.1"/>
    <property type="molecule type" value="Genomic_DNA"/>
</dbReference>
<name>A0A1G6UA86_9PROT</name>
<evidence type="ECO:0000256" key="1">
    <source>
        <dbReference type="SAM" id="Phobius"/>
    </source>
</evidence>
<feature type="transmembrane region" description="Helical" evidence="1">
    <location>
        <begin position="12"/>
        <end position="31"/>
    </location>
</feature>
<keyword evidence="1" id="KW-0472">Membrane</keyword>
<keyword evidence="1" id="KW-0812">Transmembrane</keyword>
<feature type="transmembrane region" description="Helical" evidence="1">
    <location>
        <begin position="43"/>
        <end position="63"/>
    </location>
</feature>
<keyword evidence="1" id="KW-1133">Transmembrane helix</keyword>
<evidence type="ECO:0008006" key="4">
    <source>
        <dbReference type="Google" id="ProtNLM"/>
    </source>
</evidence>
<evidence type="ECO:0000313" key="3">
    <source>
        <dbReference type="Proteomes" id="UP000183685"/>
    </source>
</evidence>
<sequence length="177" mass="19905">MDITFKASKVRQFAIVLLGIGLVCGYIWWWFEATNGHWGLKAFIILGGSFFALCTIRGVYVLANGIDQLEINSQGFHAKAWAEFVPWTKVKGVYTSETNRQKFACFELEEDALPNGQRLWLKRTLTNLNSRLGFGQVQVATSHYSEPHEEIIEAACGAFRRAVPNVDCGPDGCWRKA</sequence>
<proteinExistence type="predicted"/>
<gene>
    <name evidence="2" type="ORF">SAMN04488071_0524</name>
</gene>
<accession>A0A1G6UA86</accession>
<protein>
    <recommendedName>
        <fullName evidence="4">PH domain-containing protein</fullName>
    </recommendedName>
</protein>
<dbReference type="Proteomes" id="UP000183685">
    <property type="component" value="Unassembled WGS sequence"/>
</dbReference>
<dbReference type="InterPro" id="IPR048136">
    <property type="entry name" value="STM3941-like"/>
</dbReference>
<organism evidence="2 3">
    <name type="scientific">Kordiimonas lacus</name>
    <dbReference type="NCBI Taxonomy" id="637679"/>
    <lineage>
        <taxon>Bacteria</taxon>
        <taxon>Pseudomonadati</taxon>
        <taxon>Pseudomonadota</taxon>
        <taxon>Alphaproteobacteria</taxon>
        <taxon>Kordiimonadales</taxon>
        <taxon>Kordiimonadaceae</taxon>
        <taxon>Kordiimonas</taxon>
    </lineage>
</organism>
<dbReference type="NCBIfam" id="NF041635">
    <property type="entry name" value="STM3941_fam"/>
    <property type="match status" value="1"/>
</dbReference>
<dbReference type="AlphaFoldDB" id="A0A1G6UA86"/>